<dbReference type="InterPro" id="IPR051034">
    <property type="entry name" value="Mito_Enoyl-ACP_Reductase"/>
</dbReference>
<evidence type="ECO:0000259" key="13">
    <source>
        <dbReference type="PROSITE" id="PS50076"/>
    </source>
</evidence>
<evidence type="ECO:0000256" key="10">
    <source>
        <dbReference type="ARBA" id="ARBA00023160"/>
    </source>
</evidence>
<dbReference type="RefSeq" id="XP_011396792.1">
    <property type="nucleotide sequence ID" value="XM_011398490.1"/>
</dbReference>
<dbReference type="GO" id="GO:0006633">
    <property type="term" value="P:fatty acid biosynthetic process"/>
    <property type="evidence" value="ECO:0007669"/>
    <property type="project" value="UniProtKB-KW"/>
</dbReference>
<evidence type="ECO:0000313" key="16">
    <source>
        <dbReference type="Proteomes" id="UP000028924"/>
    </source>
</evidence>
<dbReference type="SMART" id="SM00271">
    <property type="entry name" value="DnaJ"/>
    <property type="match status" value="1"/>
</dbReference>
<keyword evidence="10" id="KW-0275">Fatty acid biosynthesis</keyword>
<evidence type="ECO:0000256" key="9">
    <source>
        <dbReference type="ARBA" id="ARBA00023128"/>
    </source>
</evidence>
<gene>
    <name evidence="15" type="ORF">APUTEX25_000448</name>
    <name evidence="14" type="ORF">F751_6882</name>
</gene>
<keyword evidence="8" id="KW-0443">Lipid metabolism</keyword>
<keyword evidence="9" id="KW-0496">Mitochondrion</keyword>
<dbReference type="PANTHER" id="PTHR43981:SF2">
    <property type="entry name" value="ENOYL-[ACYL-CARRIER-PROTEIN] REDUCTASE, MITOCHONDRIAL"/>
    <property type="match status" value="1"/>
</dbReference>
<evidence type="ECO:0000313" key="17">
    <source>
        <dbReference type="Proteomes" id="UP000279271"/>
    </source>
</evidence>
<evidence type="ECO:0000256" key="2">
    <source>
        <dbReference type="ARBA" id="ARBA00010371"/>
    </source>
</evidence>
<evidence type="ECO:0000256" key="3">
    <source>
        <dbReference type="ARBA" id="ARBA00022516"/>
    </source>
</evidence>
<keyword evidence="3" id="KW-0444">Lipid biosynthesis</keyword>
<dbReference type="InterPro" id="IPR001623">
    <property type="entry name" value="DnaJ_domain"/>
</dbReference>
<evidence type="ECO:0000313" key="14">
    <source>
        <dbReference type="EMBL" id="KFM23914.1"/>
    </source>
</evidence>
<keyword evidence="5" id="KW-0521">NADP</keyword>
<evidence type="ECO:0000256" key="1">
    <source>
        <dbReference type="ARBA" id="ARBA00004173"/>
    </source>
</evidence>
<evidence type="ECO:0000256" key="12">
    <source>
        <dbReference type="ARBA" id="ARBA00048843"/>
    </source>
</evidence>
<dbReference type="EMBL" id="KL662101">
    <property type="protein sequence ID" value="KFM23914.1"/>
    <property type="molecule type" value="Genomic_DNA"/>
</dbReference>
<keyword evidence="6" id="KW-0809">Transit peptide</keyword>
<dbReference type="InterPro" id="IPR020843">
    <property type="entry name" value="ER"/>
</dbReference>
<dbReference type="SUPFAM" id="SSF46565">
    <property type="entry name" value="Chaperone J-domain"/>
    <property type="match status" value="1"/>
</dbReference>
<accession>A0A087SDW0</accession>
<reference evidence="15" key="3">
    <citation type="submission" date="2018-10" db="EMBL/GenBank/DDBJ databases">
        <authorList>
            <person name="Hovde B."/>
            <person name="Zhang X."/>
        </authorList>
    </citation>
    <scope>NUCLEOTIDE SEQUENCE [LARGE SCALE GENOMIC DNA]</scope>
    <source>
        <strain evidence="15">UTEX 25</strain>
    </source>
</reference>
<organism evidence="14 16">
    <name type="scientific">Auxenochlorella protothecoides</name>
    <name type="common">Green microalga</name>
    <name type="synonym">Chlorella protothecoides</name>
    <dbReference type="NCBI Taxonomy" id="3075"/>
    <lineage>
        <taxon>Eukaryota</taxon>
        <taxon>Viridiplantae</taxon>
        <taxon>Chlorophyta</taxon>
        <taxon>core chlorophytes</taxon>
        <taxon>Trebouxiophyceae</taxon>
        <taxon>Chlorellales</taxon>
        <taxon>Chlorellaceae</taxon>
        <taxon>Auxenochlorella</taxon>
    </lineage>
</organism>
<evidence type="ECO:0000256" key="7">
    <source>
        <dbReference type="ARBA" id="ARBA00023002"/>
    </source>
</evidence>
<dbReference type="CDD" id="cd08290">
    <property type="entry name" value="ETR"/>
    <property type="match status" value="1"/>
</dbReference>
<dbReference type="SMART" id="SM00829">
    <property type="entry name" value="PKS_ER"/>
    <property type="match status" value="1"/>
</dbReference>
<dbReference type="Proteomes" id="UP000279271">
    <property type="component" value="Unassembled WGS sequence"/>
</dbReference>
<protein>
    <recommendedName>
        <fullName evidence="11">enoyl-[acyl-carrier-protein] reductase</fullName>
        <ecNumber evidence="11">1.3.1.104</ecNumber>
    </recommendedName>
</protein>
<dbReference type="PROSITE" id="PS00636">
    <property type="entry name" value="DNAJ_1"/>
    <property type="match status" value="1"/>
</dbReference>
<evidence type="ECO:0000256" key="8">
    <source>
        <dbReference type="ARBA" id="ARBA00023098"/>
    </source>
</evidence>
<feature type="domain" description="J" evidence="13">
    <location>
        <begin position="12"/>
        <end position="73"/>
    </location>
</feature>
<dbReference type="SUPFAM" id="SSF50129">
    <property type="entry name" value="GroES-like"/>
    <property type="match status" value="1"/>
</dbReference>
<reference evidence="14 16" key="1">
    <citation type="journal article" date="2014" name="BMC Genomics">
        <title>Oil accumulation mechanisms of the oleaginous microalga Chlorella protothecoides revealed through its genome, transcriptomes, and proteomes.</title>
        <authorList>
            <person name="Gao C."/>
            <person name="Wang Y."/>
            <person name="Shen Y."/>
            <person name="Yan D."/>
            <person name="He X."/>
            <person name="Dai J."/>
            <person name="Wu Q."/>
        </authorList>
    </citation>
    <scope>NUCLEOTIDE SEQUENCE [LARGE SCALE GENOMIC DNA]</scope>
    <source>
        <strain evidence="14 16">0710</strain>
    </source>
</reference>
<dbReference type="InterPro" id="IPR018253">
    <property type="entry name" value="DnaJ_domain_CS"/>
</dbReference>
<name>A0A087SDW0_AUXPR</name>
<dbReference type="InterPro" id="IPR036869">
    <property type="entry name" value="J_dom_sf"/>
</dbReference>
<dbReference type="OrthoDB" id="445556at2759"/>
<dbReference type="Pfam" id="PF00226">
    <property type="entry name" value="DnaJ"/>
    <property type="match status" value="1"/>
</dbReference>
<comment type="subcellular location">
    <subcellularLocation>
        <location evidence="1">Mitochondrion</location>
    </subcellularLocation>
</comment>
<comment type="catalytic activity">
    <reaction evidence="12">
        <text>a 2,3-saturated acyl-[ACP] + NADP(+) = a (2E)-enoyl-[ACP] + NADPH + H(+)</text>
        <dbReference type="Rhea" id="RHEA:22564"/>
        <dbReference type="Rhea" id="RHEA-COMP:9925"/>
        <dbReference type="Rhea" id="RHEA-COMP:9926"/>
        <dbReference type="ChEBI" id="CHEBI:15378"/>
        <dbReference type="ChEBI" id="CHEBI:57783"/>
        <dbReference type="ChEBI" id="CHEBI:58349"/>
        <dbReference type="ChEBI" id="CHEBI:78784"/>
        <dbReference type="ChEBI" id="CHEBI:78785"/>
        <dbReference type="EC" id="1.3.1.104"/>
    </reaction>
</comment>
<dbReference type="SUPFAM" id="SSF51735">
    <property type="entry name" value="NAD(P)-binding Rossmann-fold domains"/>
    <property type="match status" value="1"/>
</dbReference>
<keyword evidence="16" id="KW-1185">Reference proteome</keyword>
<dbReference type="EMBL" id="QOKY01000172">
    <property type="protein sequence ID" value="RMZ54931.1"/>
    <property type="molecule type" value="Genomic_DNA"/>
</dbReference>
<dbReference type="PROSITE" id="PS50076">
    <property type="entry name" value="DNAJ_2"/>
    <property type="match status" value="1"/>
</dbReference>
<dbReference type="AlphaFoldDB" id="A0A087SDW0"/>
<evidence type="ECO:0000256" key="6">
    <source>
        <dbReference type="ARBA" id="ARBA00022946"/>
    </source>
</evidence>
<evidence type="ECO:0000313" key="15">
    <source>
        <dbReference type="EMBL" id="RMZ54931.1"/>
    </source>
</evidence>
<dbReference type="Gene3D" id="3.90.180.10">
    <property type="entry name" value="Medium-chain alcohol dehydrogenases, catalytic domain"/>
    <property type="match status" value="1"/>
</dbReference>
<dbReference type="GO" id="GO:0141148">
    <property type="term" value="F:enoyl-[acyl-carrier-protein] reductase (NADPH) activity"/>
    <property type="evidence" value="ECO:0007669"/>
    <property type="project" value="UniProtKB-EC"/>
</dbReference>
<dbReference type="Gene3D" id="1.10.287.110">
    <property type="entry name" value="DnaJ domain"/>
    <property type="match status" value="1"/>
</dbReference>
<keyword evidence="7" id="KW-0560">Oxidoreductase</keyword>
<dbReference type="Gene3D" id="3.40.50.720">
    <property type="entry name" value="NAD(P)-binding Rossmann-like Domain"/>
    <property type="match status" value="1"/>
</dbReference>
<dbReference type="Proteomes" id="UP000028924">
    <property type="component" value="Unassembled WGS sequence"/>
</dbReference>
<dbReference type="GO" id="GO:0005739">
    <property type="term" value="C:mitochondrion"/>
    <property type="evidence" value="ECO:0007669"/>
    <property type="project" value="UniProtKB-SubCell"/>
</dbReference>
<dbReference type="EC" id="1.3.1.104" evidence="11"/>
<dbReference type="Pfam" id="PF08240">
    <property type="entry name" value="ADH_N"/>
    <property type="match status" value="1"/>
</dbReference>
<evidence type="ECO:0000256" key="5">
    <source>
        <dbReference type="ARBA" id="ARBA00022857"/>
    </source>
</evidence>
<comment type="similarity">
    <text evidence="2">Belongs to the zinc-containing alcohol dehydrogenase family. Quinone oxidoreductase subfamily.</text>
</comment>
<dbReference type="eggNOG" id="KOG0025">
    <property type="taxonomic scope" value="Eukaryota"/>
</dbReference>
<sequence>MPGAVMEESDHNLYNLLGLGPKAKDTEIRRAFRNLVTRAHPDKGGDAARFRLIQQAYEVLSDPNKRSHYDQTGKIIKTAEEEFMDSFAGGNYRDKVRAAETSEASNISEQITVRQSKEAGSHGAGFEAWMRGRGSGGVQVFTADDVIDQFGVVKGSYDAVPLPRIKAHAVRCSGAGRPREVLGVEAEELPAELEWGQVLVSIRYAAVNPADLYTVATGGTYGQEHVSVPFVPGHDAVGVIVKAREGTGPGVKGLHENDWVVPLKPFLGTWRSLLVAAEKDLLRLAPDAMPMEQCAVLRETLTAYRLLEDAPGLKPGDCVALNAANSAVGQMVLQLASLLRLRTVAVVSDDAGGDFDKTADWLKSLGASVVLPDRGNLKAELDKLKFFAKPKLALDAVGGLSSTRLSDMLAEGGQLVVYGCMSGKSPTWTWHSWVFQGIQVRGFNIRRWVQEHRKRVPVLLESIAKLVNAGKLTAAYTEYELATEFGEALEHALERGKNTKVLLKVSDVGVQY</sequence>
<dbReference type="InterPro" id="IPR013149">
    <property type="entry name" value="ADH-like_C"/>
</dbReference>
<keyword evidence="4" id="KW-0276">Fatty acid metabolism</keyword>
<proteinExistence type="inferred from homology"/>
<dbReference type="PRINTS" id="PR00625">
    <property type="entry name" value="JDOMAIN"/>
</dbReference>
<dbReference type="Pfam" id="PF00107">
    <property type="entry name" value="ADH_zinc_N"/>
    <property type="match status" value="1"/>
</dbReference>
<dbReference type="CDD" id="cd06257">
    <property type="entry name" value="DnaJ"/>
    <property type="match status" value="1"/>
</dbReference>
<dbReference type="STRING" id="3075.A0A087SDW0"/>
<dbReference type="GeneID" id="23618273"/>
<dbReference type="KEGG" id="apro:F751_6882"/>
<dbReference type="InterPro" id="IPR011032">
    <property type="entry name" value="GroES-like_sf"/>
</dbReference>
<reference evidence="17" key="2">
    <citation type="journal article" date="2018" name="Algal Res.">
        <title>Characterization of plant carbon substrate utilization by Auxenochlorella protothecoides.</title>
        <authorList>
            <person name="Vogler B.W."/>
            <person name="Starkenburg S.R."/>
            <person name="Sudasinghe N."/>
            <person name="Schambach J.Y."/>
            <person name="Rollin J.A."/>
            <person name="Pattathil S."/>
            <person name="Barry A.N."/>
        </authorList>
    </citation>
    <scope>NUCLEOTIDE SEQUENCE [LARGE SCALE GENOMIC DNA]</scope>
    <source>
        <strain evidence="17">UTEX 25</strain>
    </source>
</reference>
<dbReference type="InterPro" id="IPR013154">
    <property type="entry name" value="ADH-like_N"/>
</dbReference>
<reference evidence="15" key="4">
    <citation type="submission" date="2018-11" db="EMBL/GenBank/DDBJ databases">
        <title>Characterization of plant carbon substrate utilization by Auxenochlorella protothecoides.</title>
        <authorList>
            <person name="Vogler B.W."/>
            <person name="Starkenburg S.R."/>
            <person name="Sudasinghe N."/>
            <person name="Schambach J.Y."/>
            <person name="Rollin J.A."/>
            <person name="Pattathil S."/>
            <person name="Barry A.N."/>
        </authorList>
    </citation>
    <scope>NUCLEOTIDE SEQUENCE [LARGE SCALE GENOMIC DNA]</scope>
    <source>
        <strain evidence="15">UTEX 25</strain>
    </source>
</reference>
<dbReference type="InterPro" id="IPR036291">
    <property type="entry name" value="NAD(P)-bd_dom_sf"/>
</dbReference>
<dbReference type="PANTHER" id="PTHR43981">
    <property type="entry name" value="ENOYL-[ACYL-CARRIER-PROTEIN] REDUCTASE, MITOCHONDRIAL"/>
    <property type="match status" value="1"/>
</dbReference>
<evidence type="ECO:0000256" key="4">
    <source>
        <dbReference type="ARBA" id="ARBA00022832"/>
    </source>
</evidence>
<dbReference type="eggNOG" id="KOG0691">
    <property type="taxonomic scope" value="Eukaryota"/>
</dbReference>
<evidence type="ECO:0000256" key="11">
    <source>
        <dbReference type="ARBA" id="ARBA00038963"/>
    </source>
</evidence>